<keyword evidence="1" id="KW-0472">Membrane</keyword>
<feature type="domain" description="Phosphatidic acid phosphatase type 2/haloperoxidase" evidence="2">
    <location>
        <begin position="70"/>
        <end position="200"/>
    </location>
</feature>
<feature type="transmembrane region" description="Helical" evidence="1">
    <location>
        <begin position="161"/>
        <end position="182"/>
    </location>
</feature>
<evidence type="ECO:0000313" key="3">
    <source>
        <dbReference type="EMBL" id="TBU94082.1"/>
    </source>
</evidence>
<feature type="transmembrane region" description="Helical" evidence="1">
    <location>
        <begin position="72"/>
        <end position="91"/>
    </location>
</feature>
<organism evidence="3 4">
    <name type="scientific">Stutzerimonas kirkiae</name>
    <dbReference type="NCBI Taxonomy" id="2211392"/>
    <lineage>
        <taxon>Bacteria</taxon>
        <taxon>Pseudomonadati</taxon>
        <taxon>Pseudomonadota</taxon>
        <taxon>Gammaproteobacteria</taxon>
        <taxon>Pseudomonadales</taxon>
        <taxon>Pseudomonadaceae</taxon>
        <taxon>Stutzerimonas</taxon>
    </lineage>
</organism>
<keyword evidence="1" id="KW-1133">Transmembrane helix</keyword>
<dbReference type="SUPFAM" id="SSF48317">
    <property type="entry name" value="Acid phosphatase/Vanadium-dependent haloperoxidase"/>
    <property type="match status" value="1"/>
</dbReference>
<dbReference type="EMBL" id="QJUP01000019">
    <property type="protein sequence ID" value="TBU94082.1"/>
    <property type="molecule type" value="Genomic_DNA"/>
</dbReference>
<reference evidence="3 4" key="1">
    <citation type="submission" date="2018-06" db="EMBL/GenBank/DDBJ databases">
        <title>Three novel Pseudomonas species isolated from symptomatic oak.</title>
        <authorList>
            <person name="Bueno-Gonzalez V."/>
            <person name="Brady C."/>
        </authorList>
    </citation>
    <scope>NUCLEOTIDE SEQUENCE [LARGE SCALE GENOMIC DNA]</scope>
    <source>
        <strain evidence="3 4">P17C</strain>
    </source>
</reference>
<evidence type="ECO:0000259" key="2">
    <source>
        <dbReference type="SMART" id="SM00014"/>
    </source>
</evidence>
<keyword evidence="4" id="KW-1185">Reference proteome</keyword>
<protein>
    <submittedName>
        <fullName evidence="3">Phosphoesterase</fullName>
    </submittedName>
</protein>
<keyword evidence="1" id="KW-0812">Transmembrane</keyword>
<sequence>MASWLWGPSRAGWDQLDAAVFQWLNGSLGHSNLWDGGWALASTRLSDILVGAVMLVLLIHHGAVFESIQVRAALFTFLALLLVLLVIRVLFDRMAGPLGWQHVSPSLAFEGAYQLSDHFPALERVLEIKDRSRRSFPGDHASVLLLWGLFMAMFARGRWRVLVLGLAALFMLPRLVAGAHWLSDDLVGGLAIALLALGWGYCTPLGAQIARLLELLARPFLSLGAQIPLVRKLALFRQP</sequence>
<dbReference type="InterPro" id="IPR036938">
    <property type="entry name" value="PAP2/HPO_sf"/>
</dbReference>
<accession>A0A4Q9R3C2</accession>
<feature type="transmembrane region" description="Helical" evidence="1">
    <location>
        <begin position="188"/>
        <end position="210"/>
    </location>
</feature>
<dbReference type="SMART" id="SM00014">
    <property type="entry name" value="acidPPc"/>
    <property type="match status" value="1"/>
</dbReference>
<dbReference type="Pfam" id="PF01569">
    <property type="entry name" value="PAP2"/>
    <property type="match status" value="1"/>
</dbReference>
<dbReference type="OrthoDB" id="8477781at2"/>
<proteinExistence type="predicted"/>
<dbReference type="AlphaFoldDB" id="A0A4Q9R3C2"/>
<evidence type="ECO:0000313" key="4">
    <source>
        <dbReference type="Proteomes" id="UP000292639"/>
    </source>
</evidence>
<dbReference type="InterPro" id="IPR000326">
    <property type="entry name" value="PAP2/HPO"/>
</dbReference>
<dbReference type="Gene3D" id="1.20.144.10">
    <property type="entry name" value="Phosphatidic acid phosphatase type 2/haloperoxidase"/>
    <property type="match status" value="1"/>
</dbReference>
<name>A0A4Q9R3C2_9GAMM</name>
<comment type="caution">
    <text evidence="3">The sequence shown here is derived from an EMBL/GenBank/DDBJ whole genome shotgun (WGS) entry which is preliminary data.</text>
</comment>
<feature type="transmembrane region" description="Helical" evidence="1">
    <location>
        <begin position="48"/>
        <end position="65"/>
    </location>
</feature>
<dbReference type="Proteomes" id="UP000292639">
    <property type="component" value="Unassembled WGS sequence"/>
</dbReference>
<evidence type="ECO:0000256" key="1">
    <source>
        <dbReference type="SAM" id="Phobius"/>
    </source>
</evidence>
<gene>
    <name evidence="3" type="ORF">DNJ96_13555</name>
</gene>